<proteinExistence type="predicted"/>
<dbReference type="AlphaFoldDB" id="A0A2P2J6T9"/>
<accession>A0A2P2J6T9</accession>
<evidence type="ECO:0000313" key="1">
    <source>
        <dbReference type="EMBL" id="MBW89190.1"/>
    </source>
</evidence>
<organism evidence="1">
    <name type="scientific">Rhizophora mucronata</name>
    <name type="common">Asiatic mangrove</name>
    <dbReference type="NCBI Taxonomy" id="61149"/>
    <lineage>
        <taxon>Eukaryota</taxon>
        <taxon>Viridiplantae</taxon>
        <taxon>Streptophyta</taxon>
        <taxon>Embryophyta</taxon>
        <taxon>Tracheophyta</taxon>
        <taxon>Spermatophyta</taxon>
        <taxon>Magnoliopsida</taxon>
        <taxon>eudicotyledons</taxon>
        <taxon>Gunneridae</taxon>
        <taxon>Pentapetalae</taxon>
        <taxon>rosids</taxon>
        <taxon>fabids</taxon>
        <taxon>Malpighiales</taxon>
        <taxon>Rhizophoraceae</taxon>
        <taxon>Rhizophora</taxon>
    </lineage>
</organism>
<reference evidence="1" key="1">
    <citation type="submission" date="2018-02" db="EMBL/GenBank/DDBJ databases">
        <title>Rhizophora mucronata_Transcriptome.</title>
        <authorList>
            <person name="Meera S.P."/>
            <person name="Sreeshan A."/>
            <person name="Augustine A."/>
        </authorList>
    </citation>
    <scope>NUCLEOTIDE SEQUENCE</scope>
    <source>
        <tissue evidence="1">Leaf</tissue>
    </source>
</reference>
<sequence>MRHGSQHIIIDIPDNLDVIYYSLYMYFQQAMWYPVCVRISSETIGPLHLILEMFYFFLILRRFKSFVSQHHDLDNFNIFLTNFPTIICEFCNKWGYYDAQNIARDADAAIWT</sequence>
<dbReference type="EMBL" id="GGEC01008707">
    <property type="protein sequence ID" value="MBW89190.1"/>
    <property type="molecule type" value="Transcribed_RNA"/>
</dbReference>
<protein>
    <submittedName>
        <fullName evidence="1">CLIP-associated protein</fullName>
    </submittedName>
</protein>
<name>A0A2P2J6T9_RHIMU</name>